<keyword evidence="1" id="KW-0472">Membrane</keyword>
<dbReference type="OrthoDB" id="4570773at2"/>
<keyword evidence="3" id="KW-1185">Reference proteome</keyword>
<proteinExistence type="predicted"/>
<evidence type="ECO:0000256" key="1">
    <source>
        <dbReference type="SAM" id="Phobius"/>
    </source>
</evidence>
<comment type="caution">
    <text evidence="2">The sequence shown here is derived from an EMBL/GenBank/DDBJ whole genome shotgun (WGS) entry which is preliminary data.</text>
</comment>
<protein>
    <submittedName>
        <fullName evidence="2">Uncharacterized protein</fullName>
    </submittedName>
</protein>
<keyword evidence="1" id="KW-1133">Transmembrane helix</keyword>
<organism evidence="2 3">
    <name type="scientific">Bailinhaonella thermotolerans</name>
    <dbReference type="NCBI Taxonomy" id="1070861"/>
    <lineage>
        <taxon>Bacteria</taxon>
        <taxon>Bacillati</taxon>
        <taxon>Actinomycetota</taxon>
        <taxon>Actinomycetes</taxon>
        <taxon>Streptosporangiales</taxon>
        <taxon>Streptosporangiaceae</taxon>
        <taxon>Bailinhaonella</taxon>
    </lineage>
</organism>
<name>A0A3A4BV23_9ACTN</name>
<feature type="transmembrane region" description="Helical" evidence="1">
    <location>
        <begin position="75"/>
        <end position="97"/>
    </location>
</feature>
<keyword evidence="1" id="KW-0812">Transmembrane</keyword>
<dbReference type="AlphaFoldDB" id="A0A3A4BV23"/>
<dbReference type="RefSeq" id="WP_119924410.1">
    <property type="nucleotide sequence ID" value="NZ_QZEY01000001.1"/>
</dbReference>
<evidence type="ECO:0000313" key="2">
    <source>
        <dbReference type="EMBL" id="RJL35438.1"/>
    </source>
</evidence>
<dbReference type="Proteomes" id="UP000265768">
    <property type="component" value="Unassembled WGS sequence"/>
</dbReference>
<dbReference type="EMBL" id="QZEY01000001">
    <property type="protein sequence ID" value="RJL35438.1"/>
    <property type="molecule type" value="Genomic_DNA"/>
</dbReference>
<accession>A0A3A4BV23</accession>
<evidence type="ECO:0000313" key="3">
    <source>
        <dbReference type="Proteomes" id="UP000265768"/>
    </source>
</evidence>
<sequence>MAERNTPVLIGTVPLLYVQSLSITEGYQIERIAGSRFSQAIAPTTKTIAIEALLPGPGRLLVKKQLEALALVSRVLVAAAAPLLAVTGIPVVCGLTVSLDMQITDLRFTQSVNRRETLDASLTLRHVPRSSVTAALGEAADLALAAGTALSAGTPPAAPVPRVATAPLAG</sequence>
<gene>
    <name evidence="2" type="ORF">D5H75_01080</name>
</gene>
<reference evidence="2 3" key="1">
    <citation type="submission" date="2018-09" db="EMBL/GenBank/DDBJ databases">
        <title>YIM 75507 draft genome.</title>
        <authorList>
            <person name="Tang S."/>
            <person name="Feng Y."/>
        </authorList>
    </citation>
    <scope>NUCLEOTIDE SEQUENCE [LARGE SCALE GENOMIC DNA]</scope>
    <source>
        <strain evidence="2 3">YIM 75507</strain>
    </source>
</reference>